<reference evidence="4 5" key="1">
    <citation type="submission" date="2019-11" db="EMBL/GenBank/DDBJ databases">
        <title>Draft Genome Sequences of Six Type Strains of the Genus Massilia.</title>
        <authorList>
            <person name="Miess H."/>
            <person name="Frediansyah A."/>
            <person name="Goeker M."/>
            <person name="Gross H."/>
        </authorList>
    </citation>
    <scope>NUCLEOTIDE SEQUENCE [LARGE SCALE GENOMIC DNA]</scope>
    <source>
        <strain evidence="4 5">DSM 17513</strain>
    </source>
</reference>
<evidence type="ECO:0000256" key="2">
    <source>
        <dbReference type="PROSITE-ProRule" id="PRU00335"/>
    </source>
</evidence>
<evidence type="ECO:0000259" key="3">
    <source>
        <dbReference type="PROSITE" id="PS50977"/>
    </source>
</evidence>
<dbReference type="AlphaFoldDB" id="A0A6I3XJX0"/>
<dbReference type="Pfam" id="PF17938">
    <property type="entry name" value="TetR_C_29"/>
    <property type="match status" value="1"/>
</dbReference>
<organism evidence="4 5">
    <name type="scientific">Pseudoduganella dura</name>
    <dbReference type="NCBI Taxonomy" id="321982"/>
    <lineage>
        <taxon>Bacteria</taxon>
        <taxon>Pseudomonadati</taxon>
        <taxon>Pseudomonadota</taxon>
        <taxon>Betaproteobacteria</taxon>
        <taxon>Burkholderiales</taxon>
        <taxon>Oxalobacteraceae</taxon>
        <taxon>Telluria group</taxon>
        <taxon>Pseudoduganella</taxon>
    </lineage>
</organism>
<evidence type="ECO:0000256" key="1">
    <source>
        <dbReference type="ARBA" id="ARBA00023125"/>
    </source>
</evidence>
<keyword evidence="5" id="KW-1185">Reference proteome</keyword>
<protein>
    <submittedName>
        <fullName evidence="4">TetR family transcriptional regulator</fullName>
    </submittedName>
</protein>
<feature type="DNA-binding region" description="H-T-H motif" evidence="2">
    <location>
        <begin position="40"/>
        <end position="59"/>
    </location>
</feature>
<sequence length="216" mass="24372">MTRASRSKTASPKADEDGTRDRILNVALQEFSRHGLSGARIDTIAAESGLNKGMIYYHFGSKEDLYVAALEESYRRFRQVESEFHIDTLPPEPALRKLVGATFDFHSAHPEFIRMVMSENINQGEYIRKIPDLRAINRSAITLLDRLCQRGIAEGVFRADIDTVDLHMSISALSFYNVSNRHTAGFIFDRDLGAADVHAARRDTVVDTILRYVRAP</sequence>
<dbReference type="Pfam" id="PF00440">
    <property type="entry name" value="TetR_N"/>
    <property type="match status" value="1"/>
</dbReference>
<dbReference type="PANTHER" id="PTHR30328">
    <property type="entry name" value="TRANSCRIPTIONAL REPRESSOR"/>
    <property type="match status" value="1"/>
</dbReference>
<proteinExistence type="predicted"/>
<evidence type="ECO:0000313" key="5">
    <source>
        <dbReference type="Proteomes" id="UP000431684"/>
    </source>
</evidence>
<dbReference type="SUPFAM" id="SSF46689">
    <property type="entry name" value="Homeodomain-like"/>
    <property type="match status" value="1"/>
</dbReference>
<comment type="caution">
    <text evidence="4">The sequence shown here is derived from an EMBL/GenBank/DDBJ whole genome shotgun (WGS) entry which is preliminary data.</text>
</comment>
<dbReference type="EMBL" id="WNWM01000002">
    <property type="protein sequence ID" value="MUI15826.1"/>
    <property type="molecule type" value="Genomic_DNA"/>
</dbReference>
<dbReference type="PRINTS" id="PR00455">
    <property type="entry name" value="HTHTETR"/>
</dbReference>
<evidence type="ECO:0000313" key="4">
    <source>
        <dbReference type="EMBL" id="MUI15826.1"/>
    </source>
</evidence>
<dbReference type="PROSITE" id="PS50977">
    <property type="entry name" value="HTH_TETR_2"/>
    <property type="match status" value="1"/>
</dbReference>
<dbReference type="InterPro" id="IPR001647">
    <property type="entry name" value="HTH_TetR"/>
</dbReference>
<dbReference type="Proteomes" id="UP000431684">
    <property type="component" value="Unassembled WGS sequence"/>
</dbReference>
<accession>A0A6I3XJX0</accession>
<keyword evidence="1 2" id="KW-0238">DNA-binding</keyword>
<feature type="domain" description="HTH tetR-type" evidence="3">
    <location>
        <begin position="17"/>
        <end position="77"/>
    </location>
</feature>
<dbReference type="PANTHER" id="PTHR30328:SF54">
    <property type="entry name" value="HTH-TYPE TRANSCRIPTIONAL REPRESSOR SCO4008"/>
    <property type="match status" value="1"/>
</dbReference>
<dbReference type="Gene3D" id="1.10.357.10">
    <property type="entry name" value="Tetracycline Repressor, domain 2"/>
    <property type="match status" value="1"/>
</dbReference>
<dbReference type="SUPFAM" id="SSF48498">
    <property type="entry name" value="Tetracyclin repressor-like, C-terminal domain"/>
    <property type="match status" value="1"/>
</dbReference>
<dbReference type="InterPro" id="IPR050109">
    <property type="entry name" value="HTH-type_TetR-like_transc_reg"/>
</dbReference>
<gene>
    <name evidence="4" type="ORF">GJV26_25700</name>
</gene>
<dbReference type="OrthoDB" id="2356263at2"/>
<dbReference type="GO" id="GO:0003677">
    <property type="term" value="F:DNA binding"/>
    <property type="evidence" value="ECO:0007669"/>
    <property type="project" value="UniProtKB-UniRule"/>
</dbReference>
<dbReference type="InterPro" id="IPR036271">
    <property type="entry name" value="Tet_transcr_reg_TetR-rel_C_sf"/>
</dbReference>
<dbReference type="RefSeq" id="WP_155711463.1">
    <property type="nucleotide sequence ID" value="NZ_BMWU01000010.1"/>
</dbReference>
<name>A0A6I3XJX0_9BURK</name>
<dbReference type="InterPro" id="IPR009057">
    <property type="entry name" value="Homeodomain-like_sf"/>
</dbReference>
<dbReference type="InterPro" id="IPR041474">
    <property type="entry name" value="NicS_C"/>
</dbReference>